<reference evidence="2 3" key="1">
    <citation type="submission" date="2016-10" db="EMBL/GenBank/DDBJ databases">
        <authorList>
            <person name="de Groot N.N."/>
        </authorList>
    </citation>
    <scope>NUCLEOTIDE SEQUENCE [LARGE SCALE GENOMIC DNA]</scope>
    <source>
        <strain evidence="2 3">DSM 2784</strain>
    </source>
</reference>
<dbReference type="STRING" id="1120920.SAMN03080599_02623"/>
<feature type="transmembrane region" description="Helical" evidence="1">
    <location>
        <begin position="9"/>
        <end position="28"/>
    </location>
</feature>
<keyword evidence="1" id="KW-0472">Membrane</keyword>
<dbReference type="Pfam" id="PF14286">
    <property type="entry name" value="DHHW"/>
    <property type="match status" value="1"/>
</dbReference>
<evidence type="ECO:0000313" key="2">
    <source>
        <dbReference type="EMBL" id="SCZ81131.1"/>
    </source>
</evidence>
<protein>
    <submittedName>
        <fullName evidence="2">DHHW protein</fullName>
    </submittedName>
</protein>
<keyword evidence="1" id="KW-0812">Transmembrane</keyword>
<proteinExistence type="predicted"/>
<keyword evidence="1" id="KW-1133">Transmembrane helix</keyword>
<dbReference type="OrthoDB" id="175771at2"/>
<evidence type="ECO:0000313" key="3">
    <source>
        <dbReference type="Proteomes" id="UP000199208"/>
    </source>
</evidence>
<evidence type="ECO:0000256" key="1">
    <source>
        <dbReference type="SAM" id="Phobius"/>
    </source>
</evidence>
<accession>A0A1G5S5X5</accession>
<dbReference type="InterPro" id="IPR025945">
    <property type="entry name" value="DHHW"/>
</dbReference>
<dbReference type="AlphaFoldDB" id="A0A1G5S5X5"/>
<organism evidence="2 3">
    <name type="scientific">Acidaminobacter hydrogenoformans DSM 2784</name>
    <dbReference type="NCBI Taxonomy" id="1120920"/>
    <lineage>
        <taxon>Bacteria</taxon>
        <taxon>Bacillati</taxon>
        <taxon>Bacillota</taxon>
        <taxon>Clostridia</taxon>
        <taxon>Peptostreptococcales</taxon>
        <taxon>Acidaminobacteraceae</taxon>
        <taxon>Acidaminobacter</taxon>
    </lineage>
</organism>
<dbReference type="RefSeq" id="WP_092592227.1">
    <property type="nucleotide sequence ID" value="NZ_FMWL01000016.1"/>
</dbReference>
<gene>
    <name evidence="2" type="ORF">SAMN03080599_02623</name>
</gene>
<dbReference type="EMBL" id="FMWL01000016">
    <property type="protein sequence ID" value="SCZ81131.1"/>
    <property type="molecule type" value="Genomic_DNA"/>
</dbReference>
<sequence>MNDKTKNKAVTSIFIFFFAVAALLIVLHEQNETSENERRKLSLMPRPSIENMLSTEYMTDFDKYALDQFPFRDNFRELKAITQFYVFQQKDNNGIYITNDTVSKIEYPLKESSVVDAAKKLSYIYDFYLANENTNVFFSIIPDKNYFSASENGYPAMDYDKLVALMQENIDNMKYINIFDCLSIEDYYATDTHWRQERLSRVVERIAAEMRFLDRLKEEFTINKFSPFYGVYYGQAALPIVPETLYYLTTDIIDNSKVYNYETSKYTGVYDINKLDSSDPYEMFLSGAVPLLTIENPKAQTNKELVIFRDSFGSSIAPHFVEAYSKVTLIDIRYITSDYLGSFITFDDQDVLFLYSTLVLNNSTMLK</sequence>
<keyword evidence="3" id="KW-1185">Reference proteome</keyword>
<dbReference type="Proteomes" id="UP000199208">
    <property type="component" value="Unassembled WGS sequence"/>
</dbReference>
<name>A0A1G5S5X5_9FIRM</name>